<dbReference type="PANTHER" id="PTHR12526:SF630">
    <property type="entry name" value="GLYCOSYLTRANSFERASE"/>
    <property type="match status" value="1"/>
</dbReference>
<evidence type="ECO:0000313" key="3">
    <source>
        <dbReference type="Proteomes" id="UP000283585"/>
    </source>
</evidence>
<proteinExistence type="predicted"/>
<accession>A0A411ZK13</accession>
<gene>
    <name evidence="2" type="ORF">DWZ12_13400</name>
</gene>
<dbReference type="RefSeq" id="WP_118044896.1">
    <property type="nucleotide sequence ID" value="NZ_QRSS01000019.1"/>
</dbReference>
<reference evidence="2 3" key="1">
    <citation type="submission" date="2018-08" db="EMBL/GenBank/DDBJ databases">
        <title>A genome reference for cultivated species of the human gut microbiota.</title>
        <authorList>
            <person name="Zou Y."/>
            <person name="Xue W."/>
            <person name="Luo G."/>
        </authorList>
    </citation>
    <scope>NUCLEOTIDE SEQUENCE [LARGE SCALE GENOMIC DNA]</scope>
    <source>
        <strain evidence="2 3">AF29-2BH</strain>
    </source>
</reference>
<protein>
    <submittedName>
        <fullName evidence="2">Glycosyltransferase family 4 protein</fullName>
    </submittedName>
</protein>
<dbReference type="InterPro" id="IPR001296">
    <property type="entry name" value="Glyco_trans_1"/>
</dbReference>
<organism evidence="2 3">
    <name type="scientific">Blautia obeum</name>
    <dbReference type="NCBI Taxonomy" id="40520"/>
    <lineage>
        <taxon>Bacteria</taxon>
        <taxon>Bacillati</taxon>
        <taxon>Bacillota</taxon>
        <taxon>Clostridia</taxon>
        <taxon>Lachnospirales</taxon>
        <taxon>Lachnospiraceae</taxon>
        <taxon>Blautia</taxon>
    </lineage>
</organism>
<name>A0A411ZK13_9FIRM</name>
<dbReference type="PANTHER" id="PTHR12526">
    <property type="entry name" value="GLYCOSYLTRANSFERASE"/>
    <property type="match status" value="1"/>
</dbReference>
<evidence type="ECO:0000313" key="2">
    <source>
        <dbReference type="EMBL" id="RGQ03165.1"/>
    </source>
</evidence>
<dbReference type="SUPFAM" id="SSF53756">
    <property type="entry name" value="UDP-Glycosyltransferase/glycogen phosphorylase"/>
    <property type="match status" value="1"/>
</dbReference>
<dbReference type="EMBL" id="QRSS01000019">
    <property type="protein sequence ID" value="RGQ03165.1"/>
    <property type="molecule type" value="Genomic_DNA"/>
</dbReference>
<comment type="caution">
    <text evidence="2">The sequence shown here is derived from an EMBL/GenBank/DDBJ whole genome shotgun (WGS) entry which is preliminary data.</text>
</comment>
<keyword evidence="2" id="KW-0808">Transferase</keyword>
<dbReference type="GO" id="GO:0016757">
    <property type="term" value="F:glycosyltransferase activity"/>
    <property type="evidence" value="ECO:0007669"/>
    <property type="project" value="InterPro"/>
</dbReference>
<dbReference type="Proteomes" id="UP000283585">
    <property type="component" value="Unassembled WGS sequence"/>
</dbReference>
<sequence>MKKIIFYIDSMQMGGAQRVMNNLIDYFVCCESEVILVNDIVPSREVPEYDINRKVKRLFLDEKQYSGIKKNIHRIKALRRILKEEAPEVVVSFLGPPNMRMLLSAIGIRIKKVVSVRNDPYKEYGSGIKKIIAKIVFLLADGCVFQTEDAQKYFFKRTRKKSTIIFNPVNVKFYNKKWKMDGSDIVIIGRLQEQKNPILALNAFISIADEFKWLNLKYYGDEELASSILKIAQENNLSNRVEIVGKTSNVENVLEHAALFVLSSDYEGMPNALMEAMTVGVPVISTDCPCGGPRMLITNSTQGVLVPCGDEKKLASAMRMVLKDRCLQEKMSECERKRSEEFHPPKILLEWEHYLNSYGELKERDENE</sequence>
<feature type="domain" description="Glycosyl transferase family 1" evidence="1">
    <location>
        <begin position="177"/>
        <end position="337"/>
    </location>
</feature>
<evidence type="ECO:0000259" key="1">
    <source>
        <dbReference type="Pfam" id="PF00534"/>
    </source>
</evidence>
<dbReference type="AlphaFoldDB" id="A0A411ZK13"/>
<dbReference type="Pfam" id="PF00534">
    <property type="entry name" value="Glycos_transf_1"/>
    <property type="match status" value="1"/>
</dbReference>
<dbReference type="Gene3D" id="3.40.50.2000">
    <property type="entry name" value="Glycogen Phosphorylase B"/>
    <property type="match status" value="2"/>
</dbReference>